<dbReference type="EMBL" id="UZAH01042160">
    <property type="protein sequence ID" value="VDP61283.1"/>
    <property type="molecule type" value="Genomic_DNA"/>
</dbReference>
<evidence type="ECO:0000313" key="3">
    <source>
        <dbReference type="Proteomes" id="UP000050761"/>
    </source>
</evidence>
<accession>A0A183GWS1</accession>
<sequence>MRHAVPPPSAIPRVVVNRSRPQSTASYNSLASSGLENITWRNSNVSSTSDSQRRHTLCEDGTFQRVAKLEGLLKEELELVQKGMETATKLCEWYRERLSSLDKRKKFLAQGMVALEYGVHEQKVNFLRAQLTELNRRMVSLMETSERGFPSHGNLQVCFNFSFLFNCCCLAIVNMKHET</sequence>
<keyword evidence="3" id="KW-1185">Reference proteome</keyword>
<evidence type="ECO:0000256" key="1">
    <source>
        <dbReference type="SAM" id="Coils"/>
    </source>
</evidence>
<dbReference type="OrthoDB" id="10035013at2759"/>
<evidence type="ECO:0000313" key="4">
    <source>
        <dbReference type="WBParaSite" id="HPBE_0002714101-mRNA-1"/>
    </source>
</evidence>
<dbReference type="PANTHER" id="PTHR14907:SF2">
    <property type="entry name" value="SUPPRESSOR APC DOMAIN-CONTAINING PROTEIN 2"/>
    <property type="match status" value="1"/>
</dbReference>
<reference evidence="2 3" key="1">
    <citation type="submission" date="2018-11" db="EMBL/GenBank/DDBJ databases">
        <authorList>
            <consortium name="Pathogen Informatics"/>
        </authorList>
    </citation>
    <scope>NUCLEOTIDE SEQUENCE [LARGE SCALE GENOMIC DNA]</scope>
</reference>
<dbReference type="WBParaSite" id="HPBE_0002714101-mRNA-1">
    <property type="protein sequence ID" value="HPBE_0002714101-mRNA-1"/>
    <property type="gene ID" value="HPBE_0002714101"/>
</dbReference>
<feature type="coiled-coil region" evidence="1">
    <location>
        <begin position="117"/>
        <end position="144"/>
    </location>
</feature>
<keyword evidence="1" id="KW-0175">Coiled coil</keyword>
<dbReference type="InterPro" id="IPR026828">
    <property type="entry name" value="SAPC2_1/2"/>
</dbReference>
<evidence type="ECO:0000313" key="2">
    <source>
        <dbReference type="EMBL" id="VDP61283.1"/>
    </source>
</evidence>
<gene>
    <name evidence="2" type="ORF">HPBE_LOCUS27140</name>
</gene>
<organism evidence="3 4">
    <name type="scientific">Heligmosomoides polygyrus</name>
    <name type="common">Parasitic roundworm</name>
    <dbReference type="NCBI Taxonomy" id="6339"/>
    <lineage>
        <taxon>Eukaryota</taxon>
        <taxon>Metazoa</taxon>
        <taxon>Ecdysozoa</taxon>
        <taxon>Nematoda</taxon>
        <taxon>Chromadorea</taxon>
        <taxon>Rhabditida</taxon>
        <taxon>Rhabditina</taxon>
        <taxon>Rhabditomorpha</taxon>
        <taxon>Strongyloidea</taxon>
        <taxon>Heligmosomidae</taxon>
        <taxon>Heligmosomoides</taxon>
    </lineage>
</organism>
<reference evidence="4" key="2">
    <citation type="submission" date="2019-09" db="UniProtKB">
        <authorList>
            <consortium name="WormBaseParasite"/>
        </authorList>
    </citation>
    <scope>IDENTIFICATION</scope>
</reference>
<protein>
    <submittedName>
        <fullName evidence="4">SOAR domain-containing protein</fullName>
    </submittedName>
</protein>
<accession>A0A3P8IUJ7</accession>
<dbReference type="AlphaFoldDB" id="A0A183GWS1"/>
<name>A0A183GWS1_HELPZ</name>
<dbReference type="Pfam" id="PF11414">
    <property type="entry name" value="Suppressor_APC"/>
    <property type="match status" value="1"/>
</dbReference>
<proteinExistence type="predicted"/>
<dbReference type="Proteomes" id="UP000050761">
    <property type="component" value="Unassembled WGS sequence"/>
</dbReference>
<dbReference type="PANTHER" id="PTHR14907">
    <property type="entry name" value="FI14130P"/>
    <property type="match status" value="1"/>
</dbReference>